<dbReference type="Proteomes" id="UP000192674">
    <property type="component" value="Unassembled WGS sequence"/>
</dbReference>
<organism evidence="5 6">
    <name type="scientific">Kibdelosporangium aridum</name>
    <dbReference type="NCBI Taxonomy" id="2030"/>
    <lineage>
        <taxon>Bacteria</taxon>
        <taxon>Bacillati</taxon>
        <taxon>Actinomycetota</taxon>
        <taxon>Actinomycetes</taxon>
        <taxon>Pseudonocardiales</taxon>
        <taxon>Pseudonocardiaceae</taxon>
        <taxon>Kibdelosporangium</taxon>
    </lineage>
</organism>
<protein>
    <submittedName>
        <fullName evidence="5">PAS domain S-box-containing protein/diguanylate cyclase (GGDEF) domain-containing protein</fullName>
    </submittedName>
</protein>
<feature type="domain" description="PAS" evidence="2">
    <location>
        <begin position="273"/>
        <end position="343"/>
    </location>
</feature>
<dbReference type="InterPro" id="IPR001633">
    <property type="entry name" value="EAL_dom"/>
</dbReference>
<accession>A0A1Y5Y0F7</accession>
<dbReference type="NCBIfam" id="TIGR00254">
    <property type="entry name" value="GGDEF"/>
    <property type="match status" value="1"/>
</dbReference>
<dbReference type="PROSITE" id="PS50112">
    <property type="entry name" value="PAS"/>
    <property type="match status" value="1"/>
</dbReference>
<evidence type="ECO:0000259" key="2">
    <source>
        <dbReference type="PROSITE" id="PS50112"/>
    </source>
</evidence>
<dbReference type="SUPFAM" id="SSF141868">
    <property type="entry name" value="EAL domain-like"/>
    <property type="match status" value="1"/>
</dbReference>
<dbReference type="NCBIfam" id="TIGR00229">
    <property type="entry name" value="sensory_box"/>
    <property type="match status" value="1"/>
</dbReference>
<evidence type="ECO:0000259" key="4">
    <source>
        <dbReference type="PROSITE" id="PS50887"/>
    </source>
</evidence>
<dbReference type="GO" id="GO:0006355">
    <property type="term" value="P:regulation of DNA-templated transcription"/>
    <property type="evidence" value="ECO:0007669"/>
    <property type="project" value="InterPro"/>
</dbReference>
<reference evidence="5 6" key="1">
    <citation type="submission" date="2017-04" db="EMBL/GenBank/DDBJ databases">
        <authorList>
            <person name="Afonso C.L."/>
            <person name="Miller P.J."/>
            <person name="Scott M.A."/>
            <person name="Spackman E."/>
            <person name="Goraichik I."/>
            <person name="Dimitrov K.M."/>
            <person name="Suarez D.L."/>
            <person name="Swayne D.E."/>
        </authorList>
    </citation>
    <scope>NUCLEOTIDE SEQUENCE [LARGE SCALE GENOMIC DNA]</scope>
    <source>
        <strain evidence="5 6">DSM 43828</strain>
    </source>
</reference>
<dbReference type="SMART" id="SM00267">
    <property type="entry name" value="GGDEF"/>
    <property type="match status" value="1"/>
</dbReference>
<dbReference type="PANTHER" id="PTHR44757:SF2">
    <property type="entry name" value="BIOFILM ARCHITECTURE MAINTENANCE PROTEIN MBAA"/>
    <property type="match status" value="1"/>
</dbReference>
<dbReference type="PROSITE" id="PS50883">
    <property type="entry name" value="EAL"/>
    <property type="match status" value="1"/>
</dbReference>
<dbReference type="AlphaFoldDB" id="A0A1Y5Y0F7"/>
<feature type="coiled-coil region" evidence="1">
    <location>
        <begin position="239"/>
        <end position="273"/>
    </location>
</feature>
<feature type="coiled-coil region" evidence="1">
    <location>
        <begin position="167"/>
        <end position="212"/>
    </location>
</feature>
<dbReference type="InterPro" id="IPR000014">
    <property type="entry name" value="PAS"/>
</dbReference>
<name>A0A1Y5Y0F7_KIBAR</name>
<dbReference type="Pfam" id="PF00563">
    <property type="entry name" value="EAL"/>
    <property type="match status" value="1"/>
</dbReference>
<evidence type="ECO:0000256" key="1">
    <source>
        <dbReference type="SAM" id="Coils"/>
    </source>
</evidence>
<evidence type="ECO:0000313" key="5">
    <source>
        <dbReference type="EMBL" id="SMD22162.1"/>
    </source>
</evidence>
<proteinExistence type="predicted"/>
<dbReference type="Gene3D" id="3.20.20.450">
    <property type="entry name" value="EAL domain"/>
    <property type="match status" value="1"/>
</dbReference>
<dbReference type="SMART" id="SM00052">
    <property type="entry name" value="EAL"/>
    <property type="match status" value="1"/>
</dbReference>
<dbReference type="InterPro" id="IPR029787">
    <property type="entry name" value="Nucleotide_cyclase"/>
</dbReference>
<dbReference type="Pfam" id="PF00989">
    <property type="entry name" value="PAS"/>
    <property type="match status" value="1"/>
</dbReference>
<dbReference type="SUPFAM" id="SSF55785">
    <property type="entry name" value="PYP-like sensor domain (PAS domain)"/>
    <property type="match status" value="1"/>
</dbReference>
<dbReference type="Pfam" id="PF00990">
    <property type="entry name" value="GGDEF"/>
    <property type="match status" value="1"/>
</dbReference>
<evidence type="ECO:0000313" key="6">
    <source>
        <dbReference type="Proteomes" id="UP000192674"/>
    </source>
</evidence>
<dbReference type="CDD" id="cd01948">
    <property type="entry name" value="EAL"/>
    <property type="match status" value="1"/>
</dbReference>
<dbReference type="InterPro" id="IPR052155">
    <property type="entry name" value="Biofilm_reg_signaling"/>
</dbReference>
<gene>
    <name evidence="5" type="ORF">SAMN05661093_07356</name>
</gene>
<keyword evidence="6" id="KW-1185">Reference proteome</keyword>
<dbReference type="InterPro" id="IPR035965">
    <property type="entry name" value="PAS-like_dom_sf"/>
</dbReference>
<dbReference type="Gene3D" id="3.30.70.270">
    <property type="match status" value="1"/>
</dbReference>
<dbReference type="OrthoDB" id="5894408at2"/>
<sequence>MTRARRRRPGHPWAALKGTDPALHELAHYLRGLIDNAGKTLQQLASDLECSTSTMSKRLNGSMLPEQKFVRAVARVCAPDAASLDKRLTEAGMRWEKAHRNQGHVTATRAADDARAMVIATQQQVIQAHEQLHEANLQLLASERAEQRTTKMIWVLTSLLGHVMRRVQEVTAQRDAAERDLTEIHRRTQDQLDRATAEHERARCLVRAAENKVAVLHGKLRALTAPDEVRSVVDEQAEIDDLNAGLDRMHRLLDEQEEELNRLTEQIEPFETAGATFEDLAEASFDGIIVTDTAGRFIRTNEAFRKMIGHTADKLAELSFFELIHPSNRESLAVQYQNLIDGRKHRALLSTRLVLVDSTVVRVDLVATLLRRSGASSQILTVVEDNTELRLLQDELSRQSLYDVLTGLPNRQYFATRLETALRRQASGTVVTLYHIQLDAFSLISAGLGRAVSDKLLMLTAQRLKAMFAAEDAMVARFDGDEFAVFVANKPDSPDIITTIALINEELSESPVYFDGRGVATTACIGVVDRPPDDMDVAEVLRASAMTLARARNKGFRQWAMFDPNRHMGDVEASILAAQLPGALEMGEIVVTHQPVVDLATNSAVRSELVLRWDHQTHGVIPHDQCVELAEQTGFSSTLGSMLLTTTCRELRAAPDIPLSVNLTRQQSADMELVSIALRSLDLNRVPHERLWLGMPLDLLSDESDEAADNLRVLADLGIEFIGLNFTGSLRDLACLERFSLRGVRISAALSHTTLHVANLVHHAGALLIVDGIATEEQADWWRHAGADLASGPLWGPHGTQSFRLD</sequence>
<feature type="domain" description="GGDEF" evidence="4">
    <location>
        <begin position="429"/>
        <end position="564"/>
    </location>
</feature>
<keyword evidence="1" id="KW-0175">Coiled coil</keyword>
<dbReference type="InterPro" id="IPR043128">
    <property type="entry name" value="Rev_trsase/Diguanyl_cyclase"/>
</dbReference>
<dbReference type="CDD" id="cd01949">
    <property type="entry name" value="GGDEF"/>
    <property type="match status" value="1"/>
</dbReference>
<dbReference type="InterPro" id="IPR035919">
    <property type="entry name" value="EAL_sf"/>
</dbReference>
<dbReference type="InterPro" id="IPR013767">
    <property type="entry name" value="PAS_fold"/>
</dbReference>
<dbReference type="EMBL" id="FWXV01000007">
    <property type="protein sequence ID" value="SMD22162.1"/>
    <property type="molecule type" value="Genomic_DNA"/>
</dbReference>
<dbReference type="PROSITE" id="PS50887">
    <property type="entry name" value="GGDEF"/>
    <property type="match status" value="1"/>
</dbReference>
<feature type="domain" description="EAL" evidence="3">
    <location>
        <begin position="573"/>
        <end position="806"/>
    </location>
</feature>
<dbReference type="PANTHER" id="PTHR44757">
    <property type="entry name" value="DIGUANYLATE CYCLASE DGCP"/>
    <property type="match status" value="1"/>
</dbReference>
<dbReference type="CDD" id="cd00130">
    <property type="entry name" value="PAS"/>
    <property type="match status" value="1"/>
</dbReference>
<dbReference type="SUPFAM" id="SSF55073">
    <property type="entry name" value="Nucleotide cyclase"/>
    <property type="match status" value="1"/>
</dbReference>
<dbReference type="Pfam" id="PF13560">
    <property type="entry name" value="HTH_31"/>
    <property type="match status" value="1"/>
</dbReference>
<dbReference type="RefSeq" id="WP_143446829.1">
    <property type="nucleotide sequence ID" value="NZ_FWXV01000007.1"/>
</dbReference>
<dbReference type="SMART" id="SM00091">
    <property type="entry name" value="PAS"/>
    <property type="match status" value="1"/>
</dbReference>
<dbReference type="InterPro" id="IPR000160">
    <property type="entry name" value="GGDEF_dom"/>
</dbReference>
<evidence type="ECO:0000259" key="3">
    <source>
        <dbReference type="PROSITE" id="PS50883"/>
    </source>
</evidence>
<dbReference type="Gene3D" id="3.30.450.20">
    <property type="entry name" value="PAS domain"/>
    <property type="match status" value="1"/>
</dbReference>